<keyword evidence="2" id="KW-0863">Zinc-finger</keyword>
<evidence type="ECO:0000256" key="1">
    <source>
        <dbReference type="ARBA" id="ARBA00022664"/>
    </source>
</evidence>
<protein>
    <recommendedName>
        <fullName evidence="4">CCHC-type domain-containing protein</fullName>
    </recommendedName>
</protein>
<name>A0A165C6L5_9BASI</name>
<dbReference type="InterPro" id="IPR036875">
    <property type="entry name" value="Znf_CCHC_sf"/>
</dbReference>
<proteinExistence type="predicted"/>
<reference evidence="5 6" key="1">
    <citation type="journal article" date="2016" name="Mol. Biol. Evol.">
        <title>Comparative Genomics of Early-Diverging Mushroom-Forming Fungi Provides Insights into the Origins of Lignocellulose Decay Capabilities.</title>
        <authorList>
            <person name="Nagy L.G."/>
            <person name="Riley R."/>
            <person name="Tritt A."/>
            <person name="Adam C."/>
            <person name="Daum C."/>
            <person name="Floudas D."/>
            <person name="Sun H."/>
            <person name="Yadav J.S."/>
            <person name="Pangilinan J."/>
            <person name="Larsson K.H."/>
            <person name="Matsuura K."/>
            <person name="Barry K."/>
            <person name="Labutti K."/>
            <person name="Kuo R."/>
            <person name="Ohm R.A."/>
            <person name="Bhattacharya S.S."/>
            <person name="Shirouzu T."/>
            <person name="Yoshinaga Y."/>
            <person name="Martin F.M."/>
            <person name="Grigoriev I.V."/>
            <person name="Hibbett D.S."/>
        </authorList>
    </citation>
    <scope>NUCLEOTIDE SEQUENCE [LARGE SCALE GENOMIC DNA]</scope>
    <source>
        <strain evidence="5 6">HHB12733</strain>
    </source>
</reference>
<dbReference type="SUPFAM" id="SSF51197">
    <property type="entry name" value="Clavaminate synthase-like"/>
    <property type="match status" value="1"/>
</dbReference>
<keyword evidence="2" id="KW-0862">Zinc</keyword>
<sequence>MPALADDSADLALALHDMSMDTPESIDDLCFNCGGFGHPLHHCPHPLDPDYQDRNIMWFASYTAMRDMKPQVPKSALSLPERPAPRSLDDLRTPVPASTPQPSPTPPKAASPPLSLPANHVPTLKWTPPEPPSSQRCTPKQRIIANRVDFLAKIAKPACDDPKFKRYHISSPSQSLPARELEDLLSQQYMILITGVESWEGRPPTLEMLEEEGVIFDRERLYTFTSMDSLAQSMFKEARLPQDDELGKQNKPTPLHTYLTMPQFLARTPDDPDTLNCLECPYPAHGWPRHLRALFTRTVAHAMVVGGDATDPIIVERSELREQGWLVMAEDGSFTGVHQDAGNRATWGNQKQGDKVWFYFRLNALGEATLRDEALTLLLALMKYDEDQMRLYGTWHYVWLEPGTQLFQPSLMYHAVYSRADKGCKSIMAGMHADFPRCFPLMEVALKVEHIAGLAVTNAERYAWYSTPVQFASSLSPNGHEARSLPDNALDPLRNIITNPCAYVPERDIRTKTEYKEISQLYLCLHTIARHLELIESGSTIGEAAQTAMTEYTQKEKLHPFPPNFSHLLRLATRGCQNINTIMKARNLTPSKIQLASHTVKKPRGLK</sequence>
<dbReference type="Proteomes" id="UP000076842">
    <property type="component" value="Unassembled WGS sequence"/>
</dbReference>
<dbReference type="PROSITE" id="PS50158">
    <property type="entry name" value="ZF_CCHC"/>
    <property type="match status" value="1"/>
</dbReference>
<feature type="compositionally biased region" description="Basic and acidic residues" evidence="3">
    <location>
        <begin position="83"/>
        <end position="92"/>
    </location>
</feature>
<dbReference type="InParanoid" id="A0A165C6L5"/>
<dbReference type="SUPFAM" id="SSF57756">
    <property type="entry name" value="Retrovirus zinc finger-like domains"/>
    <property type="match status" value="1"/>
</dbReference>
<dbReference type="EMBL" id="KV424190">
    <property type="protein sequence ID" value="KZT50319.1"/>
    <property type="molecule type" value="Genomic_DNA"/>
</dbReference>
<feature type="region of interest" description="Disordered" evidence="3">
    <location>
        <begin position="72"/>
        <end position="139"/>
    </location>
</feature>
<evidence type="ECO:0000256" key="3">
    <source>
        <dbReference type="SAM" id="MobiDB-lite"/>
    </source>
</evidence>
<feature type="compositionally biased region" description="Pro residues" evidence="3">
    <location>
        <begin position="97"/>
        <end position="110"/>
    </location>
</feature>
<feature type="domain" description="CCHC-type" evidence="4">
    <location>
        <begin position="30"/>
        <end position="44"/>
    </location>
</feature>
<accession>A0A165C6L5</accession>
<gene>
    <name evidence="5" type="ORF">CALCODRAFT_522024</name>
</gene>
<dbReference type="AlphaFoldDB" id="A0A165C6L5"/>
<dbReference type="GO" id="GO:0006397">
    <property type="term" value="P:mRNA processing"/>
    <property type="evidence" value="ECO:0007669"/>
    <property type="project" value="UniProtKB-KW"/>
</dbReference>
<evidence type="ECO:0000313" key="5">
    <source>
        <dbReference type="EMBL" id="KZT50319.1"/>
    </source>
</evidence>
<evidence type="ECO:0000313" key="6">
    <source>
        <dbReference type="Proteomes" id="UP000076842"/>
    </source>
</evidence>
<evidence type="ECO:0000256" key="2">
    <source>
        <dbReference type="PROSITE-ProRule" id="PRU00047"/>
    </source>
</evidence>
<keyword evidence="2" id="KW-0479">Metal-binding</keyword>
<keyword evidence="6" id="KW-1185">Reference proteome</keyword>
<dbReference type="InterPro" id="IPR001878">
    <property type="entry name" value="Znf_CCHC"/>
</dbReference>
<keyword evidence="1" id="KW-0507">mRNA processing</keyword>
<dbReference type="GO" id="GO:0008270">
    <property type="term" value="F:zinc ion binding"/>
    <property type="evidence" value="ECO:0007669"/>
    <property type="project" value="UniProtKB-KW"/>
</dbReference>
<dbReference type="GO" id="GO:0003676">
    <property type="term" value="F:nucleic acid binding"/>
    <property type="evidence" value="ECO:0007669"/>
    <property type="project" value="InterPro"/>
</dbReference>
<organism evidence="5 6">
    <name type="scientific">Calocera cornea HHB12733</name>
    <dbReference type="NCBI Taxonomy" id="1353952"/>
    <lineage>
        <taxon>Eukaryota</taxon>
        <taxon>Fungi</taxon>
        <taxon>Dikarya</taxon>
        <taxon>Basidiomycota</taxon>
        <taxon>Agaricomycotina</taxon>
        <taxon>Dacrymycetes</taxon>
        <taxon>Dacrymycetales</taxon>
        <taxon>Dacrymycetaceae</taxon>
        <taxon>Calocera</taxon>
    </lineage>
</organism>
<dbReference type="STRING" id="1353952.A0A165C6L5"/>
<dbReference type="Gene3D" id="2.60.120.650">
    <property type="entry name" value="Cupin"/>
    <property type="match status" value="1"/>
</dbReference>
<evidence type="ECO:0000259" key="4">
    <source>
        <dbReference type="PROSITE" id="PS50158"/>
    </source>
</evidence>